<dbReference type="RefSeq" id="WP_242938317.1">
    <property type="nucleotide sequence ID" value="NZ_CP094326.1"/>
</dbReference>
<evidence type="ECO:0000313" key="1">
    <source>
        <dbReference type="EMBL" id="UNY99949.1"/>
    </source>
</evidence>
<dbReference type="InterPro" id="IPR038231">
    <property type="entry name" value="MepB-like_sf"/>
</dbReference>
<dbReference type="Pfam" id="PF08877">
    <property type="entry name" value="MepB-like"/>
    <property type="match status" value="1"/>
</dbReference>
<protein>
    <submittedName>
        <fullName evidence="1">MepB family protein</fullName>
    </submittedName>
</protein>
<dbReference type="EMBL" id="CP094326">
    <property type="protein sequence ID" value="UNY99949.1"/>
    <property type="molecule type" value="Genomic_DNA"/>
</dbReference>
<proteinExistence type="predicted"/>
<dbReference type="Proteomes" id="UP000829476">
    <property type="component" value="Chromosome"/>
</dbReference>
<organism evidence="1 2">
    <name type="scientific">Zhouia spongiae</name>
    <dbReference type="NCBI Taxonomy" id="2202721"/>
    <lineage>
        <taxon>Bacteria</taxon>
        <taxon>Pseudomonadati</taxon>
        <taxon>Bacteroidota</taxon>
        <taxon>Flavobacteriia</taxon>
        <taxon>Flavobacteriales</taxon>
        <taxon>Flavobacteriaceae</taxon>
        <taxon>Zhouia</taxon>
    </lineage>
</organism>
<gene>
    <name evidence="1" type="ORF">MQE36_06270</name>
</gene>
<reference evidence="1 2" key="1">
    <citation type="journal article" date="2018" name="Int. J. Syst. Evol. Microbiol.">
        <title>Zhouia spongiae sp. nov., isolated from a marine sponge.</title>
        <authorList>
            <person name="Zhuang L."/>
            <person name="Lin B."/>
            <person name="Qin F."/>
            <person name="Luo L."/>
        </authorList>
    </citation>
    <scope>NUCLEOTIDE SEQUENCE [LARGE SCALE GENOMIC DNA]</scope>
    <source>
        <strain evidence="1 2">HN-Y44</strain>
    </source>
</reference>
<evidence type="ECO:0000313" key="2">
    <source>
        <dbReference type="Proteomes" id="UP000829476"/>
    </source>
</evidence>
<sequence length="165" mass="19187">MEDLLNFIQTHLYEPCHLKIEALKPGSEGKEYHACEFELNGSRIISRTARITPKKTGQFVTCWKRDKDGITTPFCEHDTFDYLVINIRKEDAFGQFVFPKSALIDKGIVSAREKEGKRGFRVYPAWDIPGNKQAEKTQKWQLDYFYQLEETANTGTLFKLYSNSY</sequence>
<dbReference type="PIRSF" id="PIRSF032285">
    <property type="entry name" value="UCP032285"/>
    <property type="match status" value="1"/>
</dbReference>
<dbReference type="Gene3D" id="3.40.1350.140">
    <property type="entry name" value="MepB-like"/>
    <property type="match status" value="1"/>
</dbReference>
<keyword evidence="2" id="KW-1185">Reference proteome</keyword>
<accession>A0ABY3YQB5</accession>
<name>A0ABY3YQB5_9FLAO</name>
<dbReference type="InterPro" id="IPR011235">
    <property type="entry name" value="MepB-like"/>
</dbReference>